<dbReference type="GO" id="GO:0050201">
    <property type="term" value="F:fucokinase activity"/>
    <property type="evidence" value="ECO:0007669"/>
    <property type="project" value="TreeGrafter"/>
</dbReference>
<dbReference type="PRINTS" id="PR00959">
    <property type="entry name" value="MEVGALKINASE"/>
</dbReference>
<keyword evidence="4" id="KW-0067">ATP-binding</keyword>
<evidence type="ECO:0000313" key="8">
    <source>
        <dbReference type="RefSeq" id="XP_018495581.1"/>
    </source>
</evidence>
<dbReference type="AlphaFoldDB" id="A0AAJ7L4J8"/>
<gene>
    <name evidence="8" type="primary">LOC100906851</name>
</gene>
<keyword evidence="7" id="KW-1185">Reference proteome</keyword>
<evidence type="ECO:0000256" key="5">
    <source>
        <dbReference type="SAM" id="MobiDB-lite"/>
    </source>
</evidence>
<dbReference type="Pfam" id="PF00288">
    <property type="entry name" value="GHMP_kinases_N"/>
    <property type="match status" value="1"/>
</dbReference>
<dbReference type="GO" id="GO:0005524">
    <property type="term" value="F:ATP binding"/>
    <property type="evidence" value="ECO:0007669"/>
    <property type="project" value="UniProtKB-KW"/>
</dbReference>
<sequence>MSGEEPTATTTNGVAPEPSPPAEEAPLSVEPQKPEVVESETKSPNHKELVRKEVLDVLNHLNIIKDNDFVAKADGTWVEAKCPARIDLYGGWTDTPPICYEMGGSVVNMGILVDGVKPISAKARFNKNHSMLKLLMIEKNGPERLIEVETMEDLLDFCDPSTEGALLKACVVACNIFDKSKPLKDQLLEDYKAGLDIVSVTHLPHGSGLGTSSILASALCAVIWGATGNLFDRKSLLLVVLAVEQLLTTGGGWQDQVGGVLGGINRGFSKPGPLLQVKFEPLPVEDGFVELLEQHMVLLYTGKIRLAKNILDVVVNRWFEHCPAMMDCFRKLHTGSMQMQGAIKTRDLSRIAALFTEYWELKKKLAENSEPTEVTQLIRVVEPFCVGYSLLGAGGGGFLCAITAMPDMHDEIRTELKRNSDFEKVTVHRISLDTHGLQLYRGNTIIHI</sequence>
<evidence type="ECO:0000256" key="1">
    <source>
        <dbReference type="ARBA" id="ARBA00022679"/>
    </source>
</evidence>
<keyword evidence="1" id="KW-0808">Transferase</keyword>
<dbReference type="Gene3D" id="3.30.230.120">
    <property type="match status" value="1"/>
</dbReference>
<dbReference type="InterPro" id="IPR052203">
    <property type="entry name" value="GHMP_Kinase-Related"/>
</dbReference>
<dbReference type="GeneID" id="100906851"/>
<dbReference type="SUPFAM" id="SSF54211">
    <property type="entry name" value="Ribosomal protein S5 domain 2-like"/>
    <property type="match status" value="1"/>
</dbReference>
<dbReference type="RefSeq" id="XP_018495581.1">
    <property type="nucleotide sequence ID" value="XM_018640065.1"/>
</dbReference>
<evidence type="ECO:0000256" key="3">
    <source>
        <dbReference type="ARBA" id="ARBA00022777"/>
    </source>
</evidence>
<name>A0AAJ7L4J8_9ACAR</name>
<dbReference type="PANTHER" id="PTHR32463:SF0">
    <property type="entry name" value="L-FUCOSE KINASE"/>
    <property type="match status" value="1"/>
</dbReference>
<feature type="compositionally biased region" description="Basic and acidic residues" evidence="5">
    <location>
        <begin position="32"/>
        <end position="45"/>
    </location>
</feature>
<accession>A0AAJ7L4J8</accession>
<dbReference type="InterPro" id="IPR006204">
    <property type="entry name" value="GHMP_kinase_N_dom"/>
</dbReference>
<evidence type="ECO:0000259" key="6">
    <source>
        <dbReference type="Pfam" id="PF00288"/>
    </source>
</evidence>
<feature type="region of interest" description="Disordered" evidence="5">
    <location>
        <begin position="1"/>
        <end position="45"/>
    </location>
</feature>
<dbReference type="PANTHER" id="PTHR32463">
    <property type="entry name" value="L-FUCOSE KINASE"/>
    <property type="match status" value="1"/>
</dbReference>
<dbReference type="SUPFAM" id="SSF55060">
    <property type="entry name" value="GHMP Kinase, C-terminal domain"/>
    <property type="match status" value="1"/>
</dbReference>
<feature type="domain" description="GHMP kinase N-terminal" evidence="6">
    <location>
        <begin position="187"/>
        <end position="263"/>
    </location>
</feature>
<dbReference type="KEGG" id="goe:100906851"/>
<dbReference type="Proteomes" id="UP000694867">
    <property type="component" value="Unplaced"/>
</dbReference>
<protein>
    <submittedName>
        <fullName evidence="8">L-fucose kinase</fullName>
    </submittedName>
</protein>
<organism evidence="7 8">
    <name type="scientific">Galendromus occidentalis</name>
    <name type="common">western predatory mite</name>
    <dbReference type="NCBI Taxonomy" id="34638"/>
    <lineage>
        <taxon>Eukaryota</taxon>
        <taxon>Metazoa</taxon>
        <taxon>Ecdysozoa</taxon>
        <taxon>Arthropoda</taxon>
        <taxon>Chelicerata</taxon>
        <taxon>Arachnida</taxon>
        <taxon>Acari</taxon>
        <taxon>Parasitiformes</taxon>
        <taxon>Mesostigmata</taxon>
        <taxon>Gamasina</taxon>
        <taxon>Phytoseioidea</taxon>
        <taxon>Phytoseiidae</taxon>
        <taxon>Typhlodrominae</taxon>
        <taxon>Galendromus</taxon>
    </lineage>
</organism>
<reference evidence="8" key="1">
    <citation type="submission" date="2025-08" db="UniProtKB">
        <authorList>
            <consortium name="RefSeq"/>
        </authorList>
    </citation>
    <scope>IDENTIFICATION</scope>
</reference>
<evidence type="ECO:0000256" key="2">
    <source>
        <dbReference type="ARBA" id="ARBA00022741"/>
    </source>
</evidence>
<dbReference type="InterPro" id="IPR020568">
    <property type="entry name" value="Ribosomal_Su5_D2-typ_SF"/>
</dbReference>
<evidence type="ECO:0000256" key="4">
    <source>
        <dbReference type="ARBA" id="ARBA00022840"/>
    </source>
</evidence>
<keyword evidence="3 8" id="KW-0418">Kinase</keyword>
<dbReference type="GO" id="GO:0042352">
    <property type="term" value="P:GDP-L-fucose salvage"/>
    <property type="evidence" value="ECO:0007669"/>
    <property type="project" value="TreeGrafter"/>
</dbReference>
<keyword evidence="2" id="KW-0547">Nucleotide-binding</keyword>
<evidence type="ECO:0000313" key="7">
    <source>
        <dbReference type="Proteomes" id="UP000694867"/>
    </source>
</evidence>
<dbReference type="InterPro" id="IPR036554">
    <property type="entry name" value="GHMP_kinase_C_sf"/>
</dbReference>
<proteinExistence type="predicted"/>